<dbReference type="EMBL" id="CM016554">
    <property type="protein sequence ID" value="TKW24189.1"/>
    <property type="molecule type" value="Genomic_DNA"/>
</dbReference>
<feature type="region of interest" description="Disordered" evidence="1">
    <location>
        <begin position="167"/>
        <end position="191"/>
    </location>
</feature>
<accession>A0A4U6VAW8</accession>
<reference evidence="2" key="1">
    <citation type="submission" date="2019-03" db="EMBL/GenBank/DDBJ databases">
        <title>WGS assembly of Setaria viridis.</title>
        <authorList>
            <person name="Huang P."/>
            <person name="Jenkins J."/>
            <person name="Grimwood J."/>
            <person name="Barry K."/>
            <person name="Healey A."/>
            <person name="Mamidi S."/>
            <person name="Sreedasyam A."/>
            <person name="Shu S."/>
            <person name="Feldman M."/>
            <person name="Wu J."/>
            <person name="Yu Y."/>
            <person name="Chen C."/>
            <person name="Johnson J."/>
            <person name="Rokhsar D."/>
            <person name="Baxter I."/>
            <person name="Schmutz J."/>
            <person name="Brutnell T."/>
            <person name="Kellogg E."/>
        </authorList>
    </citation>
    <scope>NUCLEOTIDE SEQUENCE [LARGE SCALE GENOMIC DNA]</scope>
</reference>
<name>A0A4U6VAW8_SETVI</name>
<proteinExistence type="predicted"/>
<protein>
    <submittedName>
        <fullName evidence="2">Uncharacterized protein</fullName>
    </submittedName>
</protein>
<organism evidence="2 3">
    <name type="scientific">Setaria viridis</name>
    <name type="common">Green bristlegrass</name>
    <name type="synonym">Setaria italica subsp. viridis</name>
    <dbReference type="NCBI Taxonomy" id="4556"/>
    <lineage>
        <taxon>Eukaryota</taxon>
        <taxon>Viridiplantae</taxon>
        <taxon>Streptophyta</taxon>
        <taxon>Embryophyta</taxon>
        <taxon>Tracheophyta</taxon>
        <taxon>Spermatophyta</taxon>
        <taxon>Magnoliopsida</taxon>
        <taxon>Liliopsida</taxon>
        <taxon>Poales</taxon>
        <taxon>Poaceae</taxon>
        <taxon>PACMAD clade</taxon>
        <taxon>Panicoideae</taxon>
        <taxon>Panicodae</taxon>
        <taxon>Paniceae</taxon>
        <taxon>Cenchrinae</taxon>
        <taxon>Setaria</taxon>
    </lineage>
</organism>
<evidence type="ECO:0000313" key="2">
    <source>
        <dbReference type="EMBL" id="TKW24189.1"/>
    </source>
</evidence>
<evidence type="ECO:0000256" key="1">
    <source>
        <dbReference type="SAM" id="MobiDB-lite"/>
    </source>
</evidence>
<sequence length="338" mass="36468">MRRRRRFNLAPAIRLALKGLTVPDRESPVSTEADVVRAHRQMSEMLEEIVAATNLPTKYRGEQPQSLSGVTGRFWAAQHSYDDGEVEDLGDADEIAQVCQPFVADSAASPSYVEAAKSSLGAPIKNRRRQTVNWPWNKGMKAWKGPLPKPRSYVLPTLGDVLGSKLADARRSPGSSTSSPAAAMQRQLSDPQVSLVSHSNRIPSGLHEVGPQTKLNGPTWATRNPGLAWLHRRLTIPKPIGRVTSSGTRRSYAEVVMSSGGSGGADGDEGSERHAGHMYGGQPRFKQQAVAGHLGNLDVAMLVIAIRVEEVVGINKLLLLVAVMQAVEVVTVDLVLAV</sequence>
<gene>
    <name evidence="2" type="ORF">SEVIR_3G036001v2</name>
</gene>
<feature type="region of interest" description="Disordered" evidence="1">
    <location>
        <begin position="257"/>
        <end position="280"/>
    </location>
</feature>
<feature type="compositionally biased region" description="Low complexity" evidence="1">
    <location>
        <begin position="172"/>
        <end position="183"/>
    </location>
</feature>
<evidence type="ECO:0000313" key="3">
    <source>
        <dbReference type="Proteomes" id="UP000298652"/>
    </source>
</evidence>
<dbReference type="AlphaFoldDB" id="A0A4U6VAW8"/>
<dbReference type="Gramene" id="TKW24189">
    <property type="protein sequence ID" value="TKW24189"/>
    <property type="gene ID" value="SEVIR_3G036001v2"/>
</dbReference>
<keyword evidence="3" id="KW-1185">Reference proteome</keyword>
<dbReference type="Proteomes" id="UP000298652">
    <property type="component" value="Chromosome 3"/>
</dbReference>